<evidence type="ECO:0000256" key="2">
    <source>
        <dbReference type="ARBA" id="ARBA00023015"/>
    </source>
</evidence>
<keyword evidence="3" id="KW-0731">Sigma factor</keyword>
<dbReference type="PANTHER" id="PTHR43133:SF52">
    <property type="entry name" value="ECF RNA POLYMERASE SIGMA FACTOR SIGL"/>
    <property type="match status" value="1"/>
</dbReference>
<name>A0ABW3Y7C7_9ACTN</name>
<dbReference type="InterPro" id="IPR007627">
    <property type="entry name" value="RNA_pol_sigma70_r2"/>
</dbReference>
<evidence type="ECO:0000313" key="9">
    <source>
        <dbReference type="EMBL" id="MFD1320352.1"/>
    </source>
</evidence>
<comment type="similarity">
    <text evidence="1">Belongs to the sigma-70 factor family. ECF subfamily.</text>
</comment>
<evidence type="ECO:0000256" key="5">
    <source>
        <dbReference type="ARBA" id="ARBA00023163"/>
    </source>
</evidence>
<evidence type="ECO:0000256" key="1">
    <source>
        <dbReference type="ARBA" id="ARBA00010641"/>
    </source>
</evidence>
<feature type="region of interest" description="Disordered" evidence="6">
    <location>
        <begin position="1"/>
        <end position="35"/>
    </location>
</feature>
<organism evidence="9 10">
    <name type="scientific">Micromonospora sonneratiae</name>
    <dbReference type="NCBI Taxonomy" id="1184706"/>
    <lineage>
        <taxon>Bacteria</taxon>
        <taxon>Bacillati</taxon>
        <taxon>Actinomycetota</taxon>
        <taxon>Actinomycetes</taxon>
        <taxon>Micromonosporales</taxon>
        <taxon>Micromonosporaceae</taxon>
        <taxon>Micromonospora</taxon>
    </lineage>
</organism>
<evidence type="ECO:0000313" key="10">
    <source>
        <dbReference type="Proteomes" id="UP001597260"/>
    </source>
</evidence>
<dbReference type="NCBIfam" id="NF007227">
    <property type="entry name" value="PRK09645.1"/>
    <property type="match status" value="1"/>
</dbReference>
<dbReference type="PANTHER" id="PTHR43133">
    <property type="entry name" value="RNA POLYMERASE ECF-TYPE SIGMA FACTO"/>
    <property type="match status" value="1"/>
</dbReference>
<dbReference type="Pfam" id="PF04542">
    <property type="entry name" value="Sigma70_r2"/>
    <property type="match status" value="1"/>
</dbReference>
<sequence length="206" mass="22473">MGQSTQTGTVTRLPVSRSQLPAPTFVPARSRSTAATPAEADELIRSLYDSHAGPLLAFVVRLTGGDRQWAEDVVQETLVRAWRNAGSLIASDAPTLRPWLTTVARRIVIDNRRSRGSRPPEVGDEPLQHMPVDDHGARVVDSIAVGEALDALSAPHREVIVETYYRGRTVAEAAEFLGLPLGTVKSRVYYALRALRVAMEERGVTP</sequence>
<feature type="compositionally biased region" description="Polar residues" evidence="6">
    <location>
        <begin position="1"/>
        <end position="21"/>
    </location>
</feature>
<dbReference type="InterPro" id="IPR014284">
    <property type="entry name" value="RNA_pol_sigma-70_dom"/>
</dbReference>
<keyword evidence="2" id="KW-0805">Transcription regulation</keyword>
<dbReference type="SUPFAM" id="SSF88659">
    <property type="entry name" value="Sigma3 and sigma4 domains of RNA polymerase sigma factors"/>
    <property type="match status" value="1"/>
</dbReference>
<dbReference type="InterPro" id="IPR039425">
    <property type="entry name" value="RNA_pol_sigma-70-like"/>
</dbReference>
<accession>A0ABW3Y7C7</accession>
<keyword evidence="4" id="KW-0238">DNA-binding</keyword>
<dbReference type="InterPro" id="IPR007630">
    <property type="entry name" value="RNA_pol_sigma70_r4"/>
</dbReference>
<evidence type="ECO:0000259" key="7">
    <source>
        <dbReference type="Pfam" id="PF04542"/>
    </source>
</evidence>
<dbReference type="InterPro" id="IPR013324">
    <property type="entry name" value="RNA_pol_sigma_r3/r4-like"/>
</dbReference>
<dbReference type="InterPro" id="IPR013325">
    <property type="entry name" value="RNA_pol_sigma_r2"/>
</dbReference>
<dbReference type="Proteomes" id="UP001597260">
    <property type="component" value="Unassembled WGS sequence"/>
</dbReference>
<gene>
    <name evidence="9" type="ORF">ACFQ4H_04515</name>
</gene>
<evidence type="ECO:0000256" key="6">
    <source>
        <dbReference type="SAM" id="MobiDB-lite"/>
    </source>
</evidence>
<dbReference type="SUPFAM" id="SSF88946">
    <property type="entry name" value="Sigma2 domain of RNA polymerase sigma factors"/>
    <property type="match status" value="1"/>
</dbReference>
<dbReference type="NCBIfam" id="TIGR02937">
    <property type="entry name" value="sigma70-ECF"/>
    <property type="match status" value="1"/>
</dbReference>
<dbReference type="CDD" id="cd06171">
    <property type="entry name" value="Sigma70_r4"/>
    <property type="match status" value="1"/>
</dbReference>
<feature type="domain" description="RNA polymerase sigma-70 region 2" evidence="7">
    <location>
        <begin position="47"/>
        <end position="116"/>
    </location>
</feature>
<dbReference type="EMBL" id="JBHTMP010000004">
    <property type="protein sequence ID" value="MFD1320352.1"/>
    <property type="molecule type" value="Genomic_DNA"/>
</dbReference>
<reference evidence="10" key="1">
    <citation type="journal article" date="2019" name="Int. J. Syst. Evol. Microbiol.">
        <title>The Global Catalogue of Microorganisms (GCM) 10K type strain sequencing project: providing services to taxonomists for standard genome sequencing and annotation.</title>
        <authorList>
            <consortium name="The Broad Institute Genomics Platform"/>
            <consortium name="The Broad Institute Genome Sequencing Center for Infectious Disease"/>
            <person name="Wu L."/>
            <person name="Ma J."/>
        </authorList>
    </citation>
    <scope>NUCLEOTIDE SEQUENCE [LARGE SCALE GENOMIC DNA]</scope>
    <source>
        <strain evidence="10">JCM 31037</strain>
    </source>
</reference>
<dbReference type="Gene3D" id="1.10.1740.10">
    <property type="match status" value="1"/>
</dbReference>
<evidence type="ECO:0000256" key="4">
    <source>
        <dbReference type="ARBA" id="ARBA00023125"/>
    </source>
</evidence>
<dbReference type="Pfam" id="PF04545">
    <property type="entry name" value="Sigma70_r4"/>
    <property type="match status" value="1"/>
</dbReference>
<dbReference type="RefSeq" id="WP_377567260.1">
    <property type="nucleotide sequence ID" value="NZ_JBHTMP010000004.1"/>
</dbReference>
<dbReference type="InterPro" id="IPR036388">
    <property type="entry name" value="WH-like_DNA-bd_sf"/>
</dbReference>
<protein>
    <submittedName>
        <fullName evidence="9">Sigma-70 family RNA polymerase sigma factor</fullName>
    </submittedName>
</protein>
<evidence type="ECO:0000259" key="8">
    <source>
        <dbReference type="Pfam" id="PF04545"/>
    </source>
</evidence>
<feature type="domain" description="RNA polymerase sigma-70 region 4" evidence="8">
    <location>
        <begin position="148"/>
        <end position="196"/>
    </location>
</feature>
<dbReference type="Gene3D" id="1.10.10.10">
    <property type="entry name" value="Winged helix-like DNA-binding domain superfamily/Winged helix DNA-binding domain"/>
    <property type="match status" value="1"/>
</dbReference>
<evidence type="ECO:0000256" key="3">
    <source>
        <dbReference type="ARBA" id="ARBA00023082"/>
    </source>
</evidence>
<proteinExistence type="inferred from homology"/>
<comment type="caution">
    <text evidence="9">The sequence shown here is derived from an EMBL/GenBank/DDBJ whole genome shotgun (WGS) entry which is preliminary data.</text>
</comment>
<feature type="region of interest" description="Disordered" evidence="6">
    <location>
        <begin position="112"/>
        <end position="131"/>
    </location>
</feature>
<keyword evidence="5" id="KW-0804">Transcription</keyword>
<keyword evidence="10" id="KW-1185">Reference proteome</keyword>